<evidence type="ECO:0000256" key="5">
    <source>
        <dbReference type="SAM" id="Phobius"/>
    </source>
</evidence>
<evidence type="ECO:0000256" key="4">
    <source>
        <dbReference type="ARBA" id="ARBA00023136"/>
    </source>
</evidence>
<dbReference type="GO" id="GO:0016491">
    <property type="term" value="F:oxidoreductase activity"/>
    <property type="evidence" value="ECO:0007669"/>
    <property type="project" value="InterPro"/>
</dbReference>
<dbReference type="Proteomes" id="UP000194280">
    <property type="component" value="Unassembled WGS sequence"/>
</dbReference>
<feature type="domain" description="Fatty acid hydroxylase" evidence="6">
    <location>
        <begin position="196"/>
        <end position="321"/>
    </location>
</feature>
<evidence type="ECO:0000313" key="8">
    <source>
        <dbReference type="Proteomes" id="UP000194280"/>
    </source>
</evidence>
<evidence type="ECO:0000313" key="7">
    <source>
        <dbReference type="EMBL" id="OTA28643.1"/>
    </source>
</evidence>
<keyword evidence="8" id="KW-1185">Reference proteome</keyword>
<dbReference type="GO" id="GO:0008610">
    <property type="term" value="P:lipid biosynthetic process"/>
    <property type="evidence" value="ECO:0007669"/>
    <property type="project" value="InterPro"/>
</dbReference>
<dbReference type="STRING" id="1157616.A0A1Z5T1B5"/>
<keyword evidence="4 5" id="KW-0472">Membrane</keyword>
<feature type="transmembrane region" description="Helical" evidence="5">
    <location>
        <begin position="143"/>
        <end position="161"/>
    </location>
</feature>
<sequence>MDIVLEVCDTFLFDKLYASVLPINPAVATFDPISTISASLKGYDANATFDQATYTDSGLARSGWQWEPASSYFNVEPSEYAYMSRWDRDNIYRQFISLYILTWLAGMAIYFVFATLSYIFVFDKETFNHPKYLKNQMSLEIKQTVESIPIMAIFTVPFFVAEVRGHSFMYDTTTDPGFTHPILSLFGSWWNILQFPFFLVFTDFCIYWIHRALHHPILYKRLHKPHHKWIMPTPYASHAFHPLDGYSQSVPYHLFPFFFPLQKFSYIALFGFVQIWTVLIHDGEYVANSPIINGAACHTMHHLYFNYNYGQYTTLWDRLGGSYRKPNMELFLKETKMSQEEWARQTKEMEKMVVEVEGKDDRGYGTEERIAAAKKAQ</sequence>
<evidence type="ECO:0000256" key="2">
    <source>
        <dbReference type="ARBA" id="ARBA00022692"/>
    </source>
</evidence>
<dbReference type="PANTHER" id="PTHR11863">
    <property type="entry name" value="STEROL DESATURASE"/>
    <property type="match status" value="1"/>
</dbReference>
<dbReference type="AlphaFoldDB" id="A0A1Z5T1B5"/>
<dbReference type="InParanoid" id="A0A1Z5T1B5"/>
<protein>
    <recommendedName>
        <fullName evidence="6">Fatty acid hydroxylase domain-containing protein</fullName>
    </recommendedName>
</protein>
<dbReference type="InterPro" id="IPR050307">
    <property type="entry name" value="Sterol_Desaturase_Related"/>
</dbReference>
<dbReference type="VEuPathDB" id="FungiDB:BTJ68_09001"/>
<dbReference type="EMBL" id="MUNK01000157">
    <property type="protein sequence ID" value="OTA28643.1"/>
    <property type="molecule type" value="Genomic_DNA"/>
</dbReference>
<evidence type="ECO:0000259" key="6">
    <source>
        <dbReference type="Pfam" id="PF04116"/>
    </source>
</evidence>
<organism evidence="7 8">
    <name type="scientific">Hortaea werneckii EXF-2000</name>
    <dbReference type="NCBI Taxonomy" id="1157616"/>
    <lineage>
        <taxon>Eukaryota</taxon>
        <taxon>Fungi</taxon>
        <taxon>Dikarya</taxon>
        <taxon>Ascomycota</taxon>
        <taxon>Pezizomycotina</taxon>
        <taxon>Dothideomycetes</taxon>
        <taxon>Dothideomycetidae</taxon>
        <taxon>Mycosphaerellales</taxon>
        <taxon>Teratosphaeriaceae</taxon>
        <taxon>Hortaea</taxon>
    </lineage>
</organism>
<evidence type="ECO:0000256" key="1">
    <source>
        <dbReference type="ARBA" id="ARBA00004370"/>
    </source>
</evidence>
<dbReference type="OrthoDB" id="6354873at2759"/>
<accession>A0A1Z5T1B5</accession>
<keyword evidence="2 5" id="KW-0812">Transmembrane</keyword>
<evidence type="ECO:0000256" key="3">
    <source>
        <dbReference type="ARBA" id="ARBA00022989"/>
    </source>
</evidence>
<dbReference type="GO" id="GO:0016020">
    <property type="term" value="C:membrane"/>
    <property type="evidence" value="ECO:0007669"/>
    <property type="project" value="UniProtKB-SubCell"/>
</dbReference>
<dbReference type="FunCoup" id="A0A1Z5T1B5">
    <property type="interactions" value="297"/>
</dbReference>
<gene>
    <name evidence="7" type="ORF">BTJ68_09001</name>
</gene>
<comment type="subcellular location">
    <subcellularLocation>
        <location evidence="1">Membrane</location>
    </subcellularLocation>
</comment>
<dbReference type="Pfam" id="PF04116">
    <property type="entry name" value="FA_hydroxylase"/>
    <property type="match status" value="1"/>
</dbReference>
<proteinExistence type="predicted"/>
<feature type="transmembrane region" description="Helical" evidence="5">
    <location>
        <begin position="189"/>
        <end position="209"/>
    </location>
</feature>
<feature type="transmembrane region" description="Helical" evidence="5">
    <location>
        <begin position="96"/>
        <end position="122"/>
    </location>
</feature>
<dbReference type="InterPro" id="IPR006694">
    <property type="entry name" value="Fatty_acid_hydroxylase"/>
</dbReference>
<reference evidence="7 8" key="1">
    <citation type="submission" date="2017-01" db="EMBL/GenBank/DDBJ databases">
        <title>The recent genome duplication of the halophilic yeast Hortaea werneckii: insights from long-read sequencing.</title>
        <authorList>
            <person name="Sinha S."/>
            <person name="Flibotte S."/>
            <person name="Neira M."/>
            <person name="Lenassi M."/>
            <person name="Gostincar C."/>
            <person name="Stajich J.E."/>
            <person name="Nislow C.E."/>
        </authorList>
    </citation>
    <scope>NUCLEOTIDE SEQUENCE [LARGE SCALE GENOMIC DNA]</scope>
    <source>
        <strain evidence="7 8">EXF-2000</strain>
    </source>
</reference>
<name>A0A1Z5T1B5_HORWE</name>
<keyword evidence="3 5" id="KW-1133">Transmembrane helix</keyword>
<dbReference type="GO" id="GO:0005506">
    <property type="term" value="F:iron ion binding"/>
    <property type="evidence" value="ECO:0007669"/>
    <property type="project" value="InterPro"/>
</dbReference>
<comment type="caution">
    <text evidence="7">The sequence shown here is derived from an EMBL/GenBank/DDBJ whole genome shotgun (WGS) entry which is preliminary data.</text>
</comment>